<evidence type="ECO:0000313" key="3">
    <source>
        <dbReference type="Proteomes" id="UP001151760"/>
    </source>
</evidence>
<gene>
    <name evidence="2" type="ORF">Tco_0770878</name>
</gene>
<reference evidence="2" key="1">
    <citation type="journal article" date="2022" name="Int. J. Mol. Sci.">
        <title>Draft Genome of Tanacetum Coccineum: Genomic Comparison of Closely Related Tanacetum-Family Plants.</title>
        <authorList>
            <person name="Yamashiro T."/>
            <person name="Shiraishi A."/>
            <person name="Nakayama K."/>
            <person name="Satake H."/>
        </authorList>
    </citation>
    <scope>NUCLEOTIDE SEQUENCE</scope>
</reference>
<protein>
    <submittedName>
        <fullName evidence="2">Uncharacterized protein</fullName>
    </submittedName>
</protein>
<sequence>MKRSLQDRANDIALSEVLKRKFEKYSTSNTSCRDDASHSQHYDDHQDDDAPPEGEKRVNRQKTSKSLKSARVSSSKQPAKDSTTYVYPSNNNKKNGMHGMEATLNDMLSNQFNNAEEYAYHLEQATNFIENQIVWESIQENIRRPIPIPLIFFGPQRNLNEPPLYLYNKDLFFLKNGNTEEKKFILSLLKINAE</sequence>
<name>A0ABQ4ZGZ3_9ASTR</name>
<evidence type="ECO:0000313" key="2">
    <source>
        <dbReference type="EMBL" id="GJS88242.1"/>
    </source>
</evidence>
<feature type="compositionally biased region" description="Low complexity" evidence="1">
    <location>
        <begin position="66"/>
        <end position="76"/>
    </location>
</feature>
<dbReference type="EMBL" id="BQNB010011259">
    <property type="protein sequence ID" value="GJS88242.1"/>
    <property type="molecule type" value="Genomic_DNA"/>
</dbReference>
<accession>A0ABQ4ZGZ3</accession>
<feature type="compositionally biased region" description="Polar residues" evidence="1">
    <location>
        <begin position="80"/>
        <end position="94"/>
    </location>
</feature>
<feature type="compositionally biased region" description="Basic and acidic residues" evidence="1">
    <location>
        <begin position="32"/>
        <end position="44"/>
    </location>
</feature>
<comment type="caution">
    <text evidence="2">The sequence shown here is derived from an EMBL/GenBank/DDBJ whole genome shotgun (WGS) entry which is preliminary data.</text>
</comment>
<evidence type="ECO:0000256" key="1">
    <source>
        <dbReference type="SAM" id="MobiDB-lite"/>
    </source>
</evidence>
<reference evidence="2" key="2">
    <citation type="submission" date="2022-01" db="EMBL/GenBank/DDBJ databases">
        <authorList>
            <person name="Yamashiro T."/>
            <person name="Shiraishi A."/>
            <person name="Satake H."/>
            <person name="Nakayama K."/>
        </authorList>
    </citation>
    <scope>NUCLEOTIDE SEQUENCE</scope>
</reference>
<feature type="region of interest" description="Disordered" evidence="1">
    <location>
        <begin position="24"/>
        <end position="94"/>
    </location>
</feature>
<organism evidence="2 3">
    <name type="scientific">Tanacetum coccineum</name>
    <dbReference type="NCBI Taxonomy" id="301880"/>
    <lineage>
        <taxon>Eukaryota</taxon>
        <taxon>Viridiplantae</taxon>
        <taxon>Streptophyta</taxon>
        <taxon>Embryophyta</taxon>
        <taxon>Tracheophyta</taxon>
        <taxon>Spermatophyta</taxon>
        <taxon>Magnoliopsida</taxon>
        <taxon>eudicotyledons</taxon>
        <taxon>Gunneridae</taxon>
        <taxon>Pentapetalae</taxon>
        <taxon>asterids</taxon>
        <taxon>campanulids</taxon>
        <taxon>Asterales</taxon>
        <taxon>Asteraceae</taxon>
        <taxon>Asteroideae</taxon>
        <taxon>Anthemideae</taxon>
        <taxon>Anthemidinae</taxon>
        <taxon>Tanacetum</taxon>
    </lineage>
</organism>
<proteinExistence type="predicted"/>
<keyword evidence="3" id="KW-1185">Reference proteome</keyword>
<dbReference type="Proteomes" id="UP001151760">
    <property type="component" value="Unassembled WGS sequence"/>
</dbReference>